<dbReference type="InterPro" id="IPR052895">
    <property type="entry name" value="HetReg/Transcr_Mod"/>
</dbReference>
<name>A0A517L069_9PEZI</name>
<dbReference type="EMBL" id="CP042186">
    <property type="protein sequence ID" value="QDS69032.1"/>
    <property type="molecule type" value="Genomic_DNA"/>
</dbReference>
<keyword evidence="2" id="KW-1185">Reference proteome</keyword>
<dbReference type="PANTHER" id="PTHR24148">
    <property type="entry name" value="ANKYRIN REPEAT DOMAIN-CONTAINING PROTEIN 39 HOMOLOG-RELATED"/>
    <property type="match status" value="1"/>
</dbReference>
<dbReference type="Proteomes" id="UP000316270">
    <property type="component" value="Chromosome 2"/>
</dbReference>
<dbReference type="AlphaFoldDB" id="A0A517L069"/>
<dbReference type="PANTHER" id="PTHR24148:SF73">
    <property type="entry name" value="HET DOMAIN PROTEIN (AFU_ORTHOLOGUE AFUA_8G01020)"/>
    <property type="match status" value="1"/>
</dbReference>
<gene>
    <name evidence="1" type="ORF">FKW77_009685</name>
</gene>
<organism evidence="1 2">
    <name type="scientific">Venturia effusa</name>
    <dbReference type="NCBI Taxonomy" id="50376"/>
    <lineage>
        <taxon>Eukaryota</taxon>
        <taxon>Fungi</taxon>
        <taxon>Dikarya</taxon>
        <taxon>Ascomycota</taxon>
        <taxon>Pezizomycotina</taxon>
        <taxon>Dothideomycetes</taxon>
        <taxon>Pleosporomycetidae</taxon>
        <taxon>Venturiales</taxon>
        <taxon>Venturiaceae</taxon>
        <taxon>Venturia</taxon>
    </lineage>
</organism>
<reference evidence="1 2" key="1">
    <citation type="submission" date="2019-07" db="EMBL/GenBank/DDBJ databases">
        <title>Finished genome of Venturia effusa.</title>
        <authorList>
            <person name="Young C.A."/>
            <person name="Cox M.P."/>
            <person name="Ganley A.R.D."/>
            <person name="David W.J."/>
        </authorList>
    </citation>
    <scope>NUCLEOTIDE SEQUENCE [LARGE SCALE GENOMIC DNA]</scope>
    <source>
        <strain evidence="2">albino</strain>
    </source>
</reference>
<evidence type="ECO:0000313" key="2">
    <source>
        <dbReference type="Proteomes" id="UP000316270"/>
    </source>
</evidence>
<evidence type="ECO:0008006" key="3">
    <source>
        <dbReference type="Google" id="ProtNLM"/>
    </source>
</evidence>
<evidence type="ECO:0000313" key="1">
    <source>
        <dbReference type="EMBL" id="QDS69032.1"/>
    </source>
</evidence>
<sequence>MGEICSIASALHVWLGLASDSSDEAMSFIRSPREEALSPSIEQALHPLFKRAYWTRLWISISSAQIHDTYSKIGWDIDLPRIPFDLIASKDSIKDYVKYVGSRPRKDGSVDTRSSFEWLDIYHFFGHNCFNVLDKVYAIQSLIQPQHCVPVDYSISVDDLFFRLFPVFVSCTVGRTSDPPWTEASLSSWRHLVTLLRALGRAINVQFSPSIALNLVVTELRIIGVQVSTHPSPKLKIRPWKSPENPPDLPEFVRWL</sequence>
<protein>
    <recommendedName>
        <fullName evidence="3">Heterokaryon incompatibility domain-containing protein</fullName>
    </recommendedName>
</protein>
<proteinExistence type="predicted"/>
<accession>A0A517L069</accession>